<accession>A0A2S6FYB7</accession>
<dbReference type="OrthoDB" id="2111604at2"/>
<dbReference type="PANTHER" id="PTHR37804">
    <property type="entry name" value="CDAA REGULATORY PROTEIN CDAR"/>
    <property type="match status" value="1"/>
</dbReference>
<keyword evidence="1" id="KW-0472">Membrane</keyword>
<proteinExistence type="predicted"/>
<dbReference type="STRING" id="37659.GCA_000703125_00648"/>
<protein>
    <submittedName>
        <fullName evidence="2">YbbR domain-containing protein</fullName>
    </submittedName>
</protein>
<evidence type="ECO:0000256" key="1">
    <source>
        <dbReference type="SAM" id="Phobius"/>
    </source>
</evidence>
<dbReference type="Gene3D" id="2.170.120.40">
    <property type="entry name" value="YbbR-like domain"/>
    <property type="match status" value="1"/>
</dbReference>
<dbReference type="RefSeq" id="WP_104409732.1">
    <property type="nucleotide sequence ID" value="NZ_PTIS01000006.1"/>
</dbReference>
<name>A0A2S6FYB7_9CLOT</name>
<dbReference type="InterPro" id="IPR053154">
    <property type="entry name" value="c-di-AMP_regulator"/>
</dbReference>
<evidence type="ECO:0000313" key="3">
    <source>
        <dbReference type="Proteomes" id="UP000239863"/>
    </source>
</evidence>
<dbReference type="EMBL" id="PTIS01000006">
    <property type="protein sequence ID" value="PPK48594.1"/>
    <property type="molecule type" value="Genomic_DNA"/>
</dbReference>
<feature type="transmembrane region" description="Helical" evidence="1">
    <location>
        <begin position="10"/>
        <end position="28"/>
    </location>
</feature>
<dbReference type="AlphaFoldDB" id="A0A2S6FYB7"/>
<evidence type="ECO:0000313" key="2">
    <source>
        <dbReference type="EMBL" id="PPK48594.1"/>
    </source>
</evidence>
<dbReference type="Pfam" id="PF07949">
    <property type="entry name" value="YbbR"/>
    <property type="match status" value="4"/>
</dbReference>
<dbReference type="PANTHER" id="PTHR37804:SF1">
    <property type="entry name" value="CDAA REGULATORY PROTEIN CDAR"/>
    <property type="match status" value="1"/>
</dbReference>
<dbReference type="InterPro" id="IPR012505">
    <property type="entry name" value="YbbR"/>
</dbReference>
<keyword evidence="1" id="KW-1133">Transmembrane helix</keyword>
<sequence length="408" mass="44405">MDKNKIQKNFLIKILCFITAFGVWLYIYNVENPTRSYKLTGVPVEIVNTDTIESSKLTVLPNQDLTVTLTLEGPASEVYRAKAEQFKIVVDLSTYAVKKGSNLIPVEITQYPTNINIKKNESLRVNVEIDEYIEKSVPVKLEVDVTTKDSYYPFEQVVKPDNVLVSGAATYVNSVQWVLAKGSATNADADVSLNLPLKAVDETMKEVKDVKINPTTVDVLIPVRKSKNVTIKVPTKGENNKNIIIKTIEPAPSSIDLVGETQDIGNIEYIETEALDLSTITGNNTVTLKLALPKDAKPVNGKDTVSVKVTVETINQNSVSVPVTITGLSAGLNAEPGSKNISVALKGTDSLLSNIKDGDITATIDLTNLAEGEHSIAPKVKVKEGMTIESISPEKLKITITKVVKPEE</sequence>
<dbReference type="Proteomes" id="UP000239863">
    <property type="component" value="Unassembled WGS sequence"/>
</dbReference>
<reference evidence="2 3" key="1">
    <citation type="submission" date="2018-02" db="EMBL/GenBank/DDBJ databases">
        <title>Genomic Encyclopedia of Archaeal and Bacterial Type Strains, Phase II (KMG-II): from individual species to whole genera.</title>
        <authorList>
            <person name="Goeker M."/>
        </authorList>
    </citation>
    <scope>NUCLEOTIDE SEQUENCE [LARGE SCALE GENOMIC DNA]</scope>
    <source>
        <strain evidence="2 3">DSM 15099</strain>
    </source>
</reference>
<keyword evidence="1" id="KW-0812">Transmembrane</keyword>
<organism evidence="2 3">
    <name type="scientific">Clostridium algidicarnis DSM 15099</name>
    <dbReference type="NCBI Taxonomy" id="1121295"/>
    <lineage>
        <taxon>Bacteria</taxon>
        <taxon>Bacillati</taxon>
        <taxon>Bacillota</taxon>
        <taxon>Clostridia</taxon>
        <taxon>Eubacteriales</taxon>
        <taxon>Clostridiaceae</taxon>
        <taxon>Clostridium</taxon>
    </lineage>
</organism>
<comment type="caution">
    <text evidence="2">The sequence shown here is derived from an EMBL/GenBank/DDBJ whole genome shotgun (WGS) entry which is preliminary data.</text>
</comment>
<dbReference type="Gene3D" id="2.170.120.30">
    <property type="match status" value="2"/>
</dbReference>
<gene>
    <name evidence="2" type="ORF">BD821_106116</name>
</gene>